<dbReference type="FunCoup" id="F7B4F4">
    <property type="interactions" value="3"/>
</dbReference>
<reference evidence="7" key="1">
    <citation type="journal article" date="2002" name="Science">
        <title>The draft genome of Ciona intestinalis: insights into chordate and vertebrate origins.</title>
        <authorList>
            <person name="Dehal P."/>
            <person name="Satou Y."/>
            <person name="Campbell R.K."/>
            <person name="Chapman J."/>
            <person name="Degnan B."/>
            <person name="De Tomaso A."/>
            <person name="Davidson B."/>
            <person name="Di Gregorio A."/>
            <person name="Gelpke M."/>
            <person name="Goodstein D.M."/>
            <person name="Harafuji N."/>
            <person name="Hastings K.E."/>
            <person name="Ho I."/>
            <person name="Hotta K."/>
            <person name="Huang W."/>
            <person name="Kawashima T."/>
            <person name="Lemaire P."/>
            <person name="Martinez D."/>
            <person name="Meinertzhagen I.A."/>
            <person name="Necula S."/>
            <person name="Nonaka M."/>
            <person name="Putnam N."/>
            <person name="Rash S."/>
            <person name="Saiga H."/>
            <person name="Satake M."/>
            <person name="Terry A."/>
            <person name="Yamada L."/>
            <person name="Wang H.G."/>
            <person name="Awazu S."/>
            <person name="Azumi K."/>
            <person name="Boore J."/>
            <person name="Branno M."/>
            <person name="Chin-Bow S."/>
            <person name="DeSantis R."/>
            <person name="Doyle S."/>
            <person name="Francino P."/>
            <person name="Keys D.N."/>
            <person name="Haga S."/>
            <person name="Hayashi H."/>
            <person name="Hino K."/>
            <person name="Imai K.S."/>
            <person name="Inaba K."/>
            <person name="Kano S."/>
            <person name="Kobayashi K."/>
            <person name="Kobayashi M."/>
            <person name="Lee B.I."/>
            <person name="Makabe K.W."/>
            <person name="Manohar C."/>
            <person name="Matassi G."/>
            <person name="Medina M."/>
            <person name="Mochizuki Y."/>
            <person name="Mount S."/>
            <person name="Morishita T."/>
            <person name="Miura S."/>
            <person name="Nakayama A."/>
            <person name="Nishizaka S."/>
            <person name="Nomoto H."/>
            <person name="Ohta F."/>
            <person name="Oishi K."/>
            <person name="Rigoutsos I."/>
            <person name="Sano M."/>
            <person name="Sasaki A."/>
            <person name="Sasakura Y."/>
            <person name="Shoguchi E."/>
            <person name="Shin-i T."/>
            <person name="Spagnuolo A."/>
            <person name="Stainier D."/>
            <person name="Suzuki M.M."/>
            <person name="Tassy O."/>
            <person name="Takatori N."/>
            <person name="Tokuoka M."/>
            <person name="Yagi K."/>
            <person name="Yoshizaki F."/>
            <person name="Wada S."/>
            <person name="Zhang C."/>
            <person name="Hyatt P.D."/>
            <person name="Larimer F."/>
            <person name="Detter C."/>
            <person name="Doggett N."/>
            <person name="Glavina T."/>
            <person name="Hawkins T."/>
            <person name="Richardson P."/>
            <person name="Lucas S."/>
            <person name="Kohara Y."/>
            <person name="Levine M."/>
            <person name="Satoh N."/>
            <person name="Rokhsar D.S."/>
        </authorList>
    </citation>
    <scope>NUCLEOTIDE SEQUENCE [LARGE SCALE GENOMIC DNA]</scope>
</reference>
<organism evidence="6 7">
    <name type="scientific">Ciona intestinalis</name>
    <name type="common">Transparent sea squirt</name>
    <name type="synonym">Ascidia intestinalis</name>
    <dbReference type="NCBI Taxonomy" id="7719"/>
    <lineage>
        <taxon>Eukaryota</taxon>
        <taxon>Metazoa</taxon>
        <taxon>Chordata</taxon>
        <taxon>Tunicata</taxon>
        <taxon>Ascidiacea</taxon>
        <taxon>Phlebobranchia</taxon>
        <taxon>Cionidae</taxon>
        <taxon>Ciona</taxon>
    </lineage>
</organism>
<name>F7B4F4_CIOIN</name>
<comment type="subunit">
    <text evidence="4">Component of the RNA polymerase III (Pol III) complex.</text>
</comment>
<keyword evidence="3 4" id="KW-0539">Nucleus</keyword>
<dbReference type="GeneTree" id="ENSGT00990000203984"/>
<dbReference type="HOGENOM" id="CLU_084309_0_0_1"/>
<comment type="function">
    <text evidence="4">DNA-dependent RNA polymerase catalyzes the transcription of DNA into RNA using the four ribonucleoside triphosphates as substrates. Specific peripheric component of RNA polymerase III which synthesizes small RNAs, such as 5S rRNA and tRNAs.</text>
</comment>
<dbReference type="InParanoid" id="F7B4F4"/>
<dbReference type="AlphaFoldDB" id="F7B4F4"/>
<evidence type="ECO:0000256" key="3">
    <source>
        <dbReference type="ARBA" id="ARBA00023242"/>
    </source>
</evidence>
<evidence type="ECO:0000313" key="6">
    <source>
        <dbReference type="Ensembl" id="ENSCINP00000017003.3"/>
    </source>
</evidence>
<protein>
    <recommendedName>
        <fullName evidence="4">DNA-directed RNA polymerase III subunit</fullName>
    </recommendedName>
</protein>
<dbReference type="PANTHER" id="PTHR15367:SF2">
    <property type="entry name" value="DNA-DIRECTED RNA POLYMERASE III SUBUNIT"/>
    <property type="match status" value="1"/>
</dbReference>
<accession>F7B4F4</accession>
<dbReference type="Proteomes" id="UP000008144">
    <property type="component" value="Chromosome 1"/>
</dbReference>
<sequence length="215" mass="24690">MSRGGKGRGRGRGSMTFNVEAIGFGRGDALPASTLQPPLPYPPLRQQPVPLLAGEETDYLLALKKEYIQTMQNSPYFIQAEQAKNDIVRYSDKYKSSKNMDNTINWKPDWRRLPSELKVAVRKKRLAQNIGPPPKLVKHLKTGADITKTLDALEKKESKTDHEENEEEEEQEENFENEEEQEEDENDYLTSYFDNGENYLDEEEDNLDDKDGGIY</sequence>
<dbReference type="OMA" id="KDLHAPF"/>
<dbReference type="GO" id="GO:0005666">
    <property type="term" value="C:RNA polymerase III complex"/>
    <property type="evidence" value="ECO:0000318"/>
    <property type="project" value="GO_Central"/>
</dbReference>
<feature type="region of interest" description="Disordered" evidence="5">
    <location>
        <begin position="154"/>
        <end position="215"/>
    </location>
</feature>
<comment type="similarity">
    <text evidence="2 4">Belongs to the eukaryotic RPC7 RNA polymerase subunit family.</text>
</comment>
<dbReference type="InterPro" id="IPR024661">
    <property type="entry name" value="RNA_pol_III_Rpc31"/>
</dbReference>
<gene>
    <name evidence="6" type="primary">LOC100181260</name>
</gene>
<dbReference type="OrthoDB" id="5377312at2759"/>
<dbReference type="STRING" id="7719.ENSCINP00000017003"/>
<comment type="subcellular location">
    <subcellularLocation>
        <location evidence="1 4">Nucleus</location>
    </subcellularLocation>
</comment>
<dbReference type="PANTHER" id="PTHR15367">
    <property type="entry name" value="DNA-DIRECTED RNA POLYMERASE III"/>
    <property type="match status" value="1"/>
</dbReference>
<accession>A0A1W2WGC4</accession>
<evidence type="ECO:0000256" key="2">
    <source>
        <dbReference type="ARBA" id="ARBA00008352"/>
    </source>
</evidence>
<dbReference type="RefSeq" id="XP_002130699.1">
    <property type="nucleotide sequence ID" value="XM_002130663.4"/>
</dbReference>
<evidence type="ECO:0000256" key="4">
    <source>
        <dbReference type="PIRNR" id="PIRNR000777"/>
    </source>
</evidence>
<feature type="compositionally biased region" description="Acidic residues" evidence="5">
    <location>
        <begin position="199"/>
        <end position="208"/>
    </location>
</feature>
<dbReference type="Pfam" id="PF11705">
    <property type="entry name" value="RNA_pol_3_Rpc31"/>
    <property type="match status" value="1"/>
</dbReference>
<dbReference type="Ensembl" id="ENSCINT00000017003.3">
    <property type="protein sequence ID" value="ENSCINP00000017003.3"/>
    <property type="gene ID" value="ENSCING00000008329.3"/>
</dbReference>
<evidence type="ECO:0000256" key="5">
    <source>
        <dbReference type="SAM" id="MobiDB-lite"/>
    </source>
</evidence>
<feature type="compositionally biased region" description="Acidic residues" evidence="5">
    <location>
        <begin position="163"/>
        <end position="187"/>
    </location>
</feature>
<dbReference type="KEGG" id="cin:100181260"/>
<reference evidence="6" key="2">
    <citation type="journal article" date="2008" name="Genome Biol.">
        <title>Improved genome assembly and evidence-based global gene model set for the chordate Ciona intestinalis: new insight into intron and operon populations.</title>
        <authorList>
            <person name="Satou Y."/>
            <person name="Mineta K."/>
            <person name="Ogasawara M."/>
            <person name="Sasakura Y."/>
            <person name="Shoguchi E."/>
            <person name="Ueno K."/>
            <person name="Yamada L."/>
            <person name="Matsumoto J."/>
            <person name="Wasserscheid J."/>
            <person name="Dewar K."/>
            <person name="Wiley G.B."/>
            <person name="Macmil S.L."/>
            <person name="Roe B.A."/>
            <person name="Zeller R.W."/>
            <person name="Hastings K.E."/>
            <person name="Lemaire P."/>
            <person name="Lindquist E."/>
            <person name="Endo T."/>
            <person name="Hotta K."/>
            <person name="Inaba K."/>
        </authorList>
    </citation>
    <scope>NUCLEOTIDE SEQUENCE [LARGE SCALE GENOMIC DNA]</scope>
    <source>
        <strain evidence="6">wild type</strain>
    </source>
</reference>
<dbReference type="EMBL" id="EAAA01000202">
    <property type="status" value="NOT_ANNOTATED_CDS"/>
    <property type="molecule type" value="Genomic_DNA"/>
</dbReference>
<reference evidence="6" key="3">
    <citation type="submission" date="2025-08" db="UniProtKB">
        <authorList>
            <consortium name="Ensembl"/>
        </authorList>
    </citation>
    <scope>IDENTIFICATION</scope>
</reference>
<dbReference type="PIRSF" id="PIRSF000777">
    <property type="entry name" value="RNA_polIII_C31"/>
    <property type="match status" value="1"/>
</dbReference>
<dbReference type="GO" id="GO:0006383">
    <property type="term" value="P:transcription by RNA polymerase III"/>
    <property type="evidence" value="ECO:0007669"/>
    <property type="project" value="UniProtKB-UniRule"/>
</dbReference>
<dbReference type="GeneID" id="100181260"/>
<proteinExistence type="inferred from homology"/>
<reference evidence="6" key="4">
    <citation type="submission" date="2025-09" db="UniProtKB">
        <authorList>
            <consortium name="Ensembl"/>
        </authorList>
    </citation>
    <scope>IDENTIFICATION</scope>
</reference>
<keyword evidence="7" id="KW-1185">Reference proteome</keyword>
<evidence type="ECO:0000256" key="1">
    <source>
        <dbReference type="ARBA" id="ARBA00004123"/>
    </source>
</evidence>
<evidence type="ECO:0000313" key="7">
    <source>
        <dbReference type="Proteomes" id="UP000008144"/>
    </source>
</evidence>